<name>A0A0R1L375_9LACO</name>
<evidence type="ECO:0000313" key="2">
    <source>
        <dbReference type="EMBL" id="KRK87524.1"/>
    </source>
</evidence>
<evidence type="ECO:0000313" key="3">
    <source>
        <dbReference type="Proteomes" id="UP000051581"/>
    </source>
</evidence>
<reference evidence="2 3" key="1">
    <citation type="journal article" date="2015" name="Genome Announc.">
        <title>Expanding the biotechnology potential of lactobacilli through comparative genomics of 213 strains and associated genera.</title>
        <authorList>
            <person name="Sun Z."/>
            <person name="Harris H.M."/>
            <person name="McCann A."/>
            <person name="Guo C."/>
            <person name="Argimon S."/>
            <person name="Zhang W."/>
            <person name="Yang X."/>
            <person name="Jeffery I.B."/>
            <person name="Cooney J.C."/>
            <person name="Kagawa T.F."/>
            <person name="Liu W."/>
            <person name="Song Y."/>
            <person name="Salvetti E."/>
            <person name="Wrobel A."/>
            <person name="Rasinkangas P."/>
            <person name="Parkhill J."/>
            <person name="Rea M.C."/>
            <person name="O'Sullivan O."/>
            <person name="Ritari J."/>
            <person name="Douillard F.P."/>
            <person name="Paul Ross R."/>
            <person name="Yang R."/>
            <person name="Briner A.E."/>
            <person name="Felis G.E."/>
            <person name="de Vos W.M."/>
            <person name="Barrangou R."/>
            <person name="Klaenhammer T.R."/>
            <person name="Caufield P.W."/>
            <person name="Cui Y."/>
            <person name="Zhang H."/>
            <person name="O'Toole P.W."/>
        </authorList>
    </citation>
    <scope>NUCLEOTIDE SEQUENCE [LARGE SCALE GENOMIC DNA]</scope>
    <source>
        <strain evidence="2 3">DSM 19904</strain>
    </source>
</reference>
<organism evidence="2 3">
    <name type="scientific">Lentilactobacillus sunkii DSM 19904</name>
    <dbReference type="NCBI Taxonomy" id="1423808"/>
    <lineage>
        <taxon>Bacteria</taxon>
        <taxon>Bacillati</taxon>
        <taxon>Bacillota</taxon>
        <taxon>Bacilli</taxon>
        <taxon>Lactobacillales</taxon>
        <taxon>Lactobacillaceae</taxon>
        <taxon>Lentilactobacillus</taxon>
    </lineage>
</organism>
<keyword evidence="3" id="KW-1185">Reference proteome</keyword>
<feature type="region of interest" description="Disordered" evidence="1">
    <location>
        <begin position="59"/>
        <end position="93"/>
    </location>
</feature>
<proteinExistence type="predicted"/>
<accession>A0A0R1L375</accession>
<sequence length="93" mass="11007">MYEPTSYMTLESFYKALQRDTGVDDSFFMFDYPVPENEEDYQEAVKLVKYVISISDKDKNELTDEQKSQQSELNELRKVLRENERSQGYKGLS</sequence>
<gene>
    <name evidence="2" type="ORF">FD17_GL000921</name>
</gene>
<comment type="caution">
    <text evidence="2">The sequence shown here is derived from an EMBL/GenBank/DDBJ whole genome shotgun (WGS) entry which is preliminary data.</text>
</comment>
<dbReference type="AlphaFoldDB" id="A0A0R1L375"/>
<feature type="compositionally biased region" description="Basic and acidic residues" evidence="1">
    <location>
        <begin position="74"/>
        <end position="87"/>
    </location>
</feature>
<dbReference type="PATRIC" id="fig|1423808.3.peg.925"/>
<dbReference type="Proteomes" id="UP000051581">
    <property type="component" value="Unassembled WGS sequence"/>
</dbReference>
<protein>
    <submittedName>
        <fullName evidence="2">Uncharacterized protein</fullName>
    </submittedName>
</protein>
<dbReference type="EMBL" id="AZEA01000019">
    <property type="protein sequence ID" value="KRK87524.1"/>
    <property type="molecule type" value="Genomic_DNA"/>
</dbReference>
<evidence type="ECO:0000256" key="1">
    <source>
        <dbReference type="SAM" id="MobiDB-lite"/>
    </source>
</evidence>